<evidence type="ECO:0000313" key="2">
    <source>
        <dbReference type="Proteomes" id="UP001148629"/>
    </source>
</evidence>
<sequence length="722" mass="79943">MPSLRVAWIACRLLAAYSYAIHLLLNIRSARSNQAANLLSPQAPGPWSTTLSMAQNRPLRGEGPSGSGPFASFGVRCEGSQPTCKTCEVYHVQCRYDKPPPFSQVIAMAKKLQEAEQTIKQLQGVASLTYVPATEHAGAAEPVSTDGLVVNSMPRSEMMDTSPSHQGYTQALTSTAHLKDSLASDLSVDEHGKICYYGPTSAVHQPLGLASPSTNSSSSPVVSRRADMRSYLKLHARESSIWEEFALGNAAIQTGISRQVMAKLLHLHWTWVAPMFMWVYRPAFVRDMTTGGRYYSEFLLLVLCAHASKYQDSHHAELLFSRVRLLLGDAIQKPSSIPTIQALLQLSARELAQGSVSQAWLYSGMAFRMSSDLGLQHNGPDFADLKGLSPVDLEIRRRLFWSCYFWDKAISLYTGRLPAVTELPQSPIDFMDDSAESETWSPYYEDTSPLTRLPPGQYPSMKSHAVSCFANSCRLSVIINDVIIQLYSKRSRAVNESSLNDIKARLVSWRAESPPHLRYDPELLPSICPPPHIISQNLLYFTTVILAHRPFWSVPAYYQVCISAAQSMEKLLLLLESTFGFQNITYMMGYCIYTGASAILEDAKKNDGAAHPTIRTFLRALNGGIAKCPLLEKSLQIIVKGLRQAPLQRTPTNHGVAENLGPIVNSYIPAFPSFDPVSPNDFDMDAYLNSMSIDAMTTLDCYPELQIDFDDSMRPSPHLGPT</sequence>
<proteinExistence type="predicted"/>
<name>A0ACC1T0N0_9HYPO</name>
<accession>A0ACC1T0N0</accession>
<protein>
    <submittedName>
        <fullName evidence="1">Uncharacterized protein</fullName>
    </submittedName>
</protein>
<organism evidence="1 2">
    <name type="scientific">Fusarium decemcellulare</name>
    <dbReference type="NCBI Taxonomy" id="57161"/>
    <lineage>
        <taxon>Eukaryota</taxon>
        <taxon>Fungi</taxon>
        <taxon>Dikarya</taxon>
        <taxon>Ascomycota</taxon>
        <taxon>Pezizomycotina</taxon>
        <taxon>Sordariomycetes</taxon>
        <taxon>Hypocreomycetidae</taxon>
        <taxon>Hypocreales</taxon>
        <taxon>Nectriaceae</taxon>
        <taxon>Fusarium</taxon>
        <taxon>Fusarium decemcellulare species complex</taxon>
    </lineage>
</organism>
<evidence type="ECO:0000313" key="1">
    <source>
        <dbReference type="EMBL" id="KAJ3550123.1"/>
    </source>
</evidence>
<comment type="caution">
    <text evidence="1">The sequence shown here is derived from an EMBL/GenBank/DDBJ whole genome shotgun (WGS) entry which is preliminary data.</text>
</comment>
<keyword evidence="2" id="KW-1185">Reference proteome</keyword>
<dbReference type="EMBL" id="JANRMS010000007">
    <property type="protein sequence ID" value="KAJ3550123.1"/>
    <property type="molecule type" value="Genomic_DNA"/>
</dbReference>
<reference evidence="1" key="1">
    <citation type="submission" date="2022-08" db="EMBL/GenBank/DDBJ databases">
        <title>Genome Sequence of Fusarium decemcellulare.</title>
        <authorList>
            <person name="Buettner E."/>
        </authorList>
    </citation>
    <scope>NUCLEOTIDE SEQUENCE</scope>
    <source>
        <strain evidence="1">Babe19</strain>
    </source>
</reference>
<gene>
    <name evidence="1" type="ORF">NM208_g154</name>
</gene>
<dbReference type="Proteomes" id="UP001148629">
    <property type="component" value="Unassembled WGS sequence"/>
</dbReference>